<dbReference type="PANTHER" id="PTHR36108:SF13">
    <property type="entry name" value="COLOSSIN-B-RELATED"/>
    <property type="match status" value="1"/>
</dbReference>
<dbReference type="Gene3D" id="2.60.40.1170">
    <property type="entry name" value="Mu homology domain, subdomain B"/>
    <property type="match status" value="1"/>
</dbReference>
<dbReference type="SUPFAM" id="SSF49478">
    <property type="entry name" value="Cna protein B-type domain"/>
    <property type="match status" value="2"/>
</dbReference>
<dbReference type="AlphaFoldDB" id="A0A242KWR8"/>
<evidence type="ECO:0000313" key="6">
    <source>
        <dbReference type="Proteomes" id="UP000195024"/>
    </source>
</evidence>
<dbReference type="Gene3D" id="2.60.40.10">
    <property type="entry name" value="Immunoglobulins"/>
    <property type="match status" value="2"/>
</dbReference>
<evidence type="ECO:0000256" key="2">
    <source>
        <dbReference type="ARBA" id="ARBA00022525"/>
    </source>
</evidence>
<dbReference type="RefSeq" id="WP_139843969.1">
    <property type="nucleotide sequence ID" value="NZ_NGMS01000001.1"/>
</dbReference>
<gene>
    <name evidence="5" type="ORF">A5802_000108</name>
</gene>
<dbReference type="InterPro" id="IPR041033">
    <property type="entry name" value="SpaA_PFL_dom_1"/>
</dbReference>
<protein>
    <recommendedName>
        <fullName evidence="4">SpaA-like prealbumin fold domain-containing protein</fullName>
    </recommendedName>
</protein>
<proteinExistence type="inferred from homology"/>
<name>A0A242KWR8_ENTMU</name>
<sequence length="642" mass="69972">MISKKINIFIYGILSILLVVSQLGLVEVFSEDNLQTMKTGDDPGISINIPETIVARQQVEINVSMVSSAGNITEDGEINVTIPQSIVADETELVNRLVLGAPFYLGESPVTKNGNGDYVLQVLYDHTLINQQDAVGLTFTIKFTAPVFDASDPNIPETANISAEMYQGNDLTSQDSATSMIKGINNDLTPLTKLSIRPVKYIEGQKCSIMSLTDPSSNVFAITVNYNSKNLKDVKLIDETPEGTQLTDPDNYVPCSGDKTPFNHIRIAKVTSRMEDGTPNAWQYVTSEFKEKVSIDASGFTIDFGDLTSADSYIVMYGEEIAEDATPETFGIRNNHCEMYSGNSLIQDYDVRLALDESSFNGISLNKKVEQSTLSVTEGELDYTLTLKNSSGVVPAGTIISDPLPQFTTYQSTVSKDDAVVSDATYDKETNTLKYTLKKDLTYGQSTNISFSVLFNNPTAKPGEKIENKASFNYKGTDIYSNMATTILDGSAYLTKIDNDTKNPLAGAQFKIVDDSGETVLENLISDNNGRVNTGLMKPGNYQFIETEAPNNYILDTKPVDFTVSPGITTPIQLIKTNTISGSVTLTKTDEDTGETLPGAVFELQTNQGKNVQKGLTTDKTGKLSVKDLAPGEYQFIETKAP</sequence>
<keyword evidence="3" id="KW-0732">Signal</keyword>
<dbReference type="PANTHER" id="PTHR36108">
    <property type="entry name" value="COLOSSIN-B-RELATED"/>
    <property type="match status" value="1"/>
</dbReference>
<reference evidence="5 6" key="1">
    <citation type="submission" date="2017-05" db="EMBL/GenBank/DDBJ databases">
        <title>The Genome Sequence of Enterococcus mundtii 6B1_DIV0119.</title>
        <authorList>
            <consortium name="The Broad Institute Genomics Platform"/>
            <consortium name="The Broad Institute Genomic Center for Infectious Diseases"/>
            <person name="Earl A."/>
            <person name="Manson A."/>
            <person name="Schwartman J."/>
            <person name="Gilmore M."/>
            <person name="Abouelleil A."/>
            <person name="Cao P."/>
            <person name="Chapman S."/>
            <person name="Cusick C."/>
            <person name="Shea T."/>
            <person name="Young S."/>
            <person name="Neafsey D."/>
            <person name="Nusbaum C."/>
            <person name="Birren B."/>
        </authorList>
    </citation>
    <scope>NUCLEOTIDE SEQUENCE [LARGE SCALE GENOMIC DNA]</scope>
    <source>
        <strain evidence="5 6">6B1_DIV0119</strain>
    </source>
</reference>
<evidence type="ECO:0000256" key="3">
    <source>
        <dbReference type="ARBA" id="ARBA00022729"/>
    </source>
</evidence>
<feature type="domain" description="SpaA-like prealbumin fold" evidence="4">
    <location>
        <begin position="491"/>
        <end position="570"/>
    </location>
</feature>
<dbReference type="EMBL" id="NGMS01000001">
    <property type="protein sequence ID" value="OTP26397.1"/>
    <property type="molecule type" value="Genomic_DNA"/>
</dbReference>
<keyword evidence="2" id="KW-0964">Secreted</keyword>
<comment type="similarity">
    <text evidence="1">Belongs to the serine-aspartate repeat-containing protein (SDr) family.</text>
</comment>
<organism evidence="5 6">
    <name type="scientific">Enterococcus mundtii</name>
    <dbReference type="NCBI Taxonomy" id="53346"/>
    <lineage>
        <taxon>Bacteria</taxon>
        <taxon>Bacillati</taxon>
        <taxon>Bacillota</taxon>
        <taxon>Bacilli</taxon>
        <taxon>Lactobacillales</taxon>
        <taxon>Enterococcaceae</taxon>
        <taxon>Enterococcus</taxon>
    </lineage>
</organism>
<evidence type="ECO:0000259" key="4">
    <source>
        <dbReference type="Pfam" id="PF17802"/>
    </source>
</evidence>
<accession>A0A242KWR8</accession>
<comment type="caution">
    <text evidence="5">The sequence shown here is derived from an EMBL/GenBank/DDBJ whole genome shotgun (WGS) entry which is preliminary data.</text>
</comment>
<evidence type="ECO:0000313" key="5">
    <source>
        <dbReference type="EMBL" id="OTP26397.1"/>
    </source>
</evidence>
<dbReference type="Pfam" id="PF17802">
    <property type="entry name" value="SpaA"/>
    <property type="match status" value="2"/>
</dbReference>
<feature type="non-terminal residue" evidence="5">
    <location>
        <position position="642"/>
    </location>
</feature>
<feature type="domain" description="SpaA-like prealbumin fold" evidence="4">
    <location>
        <begin position="582"/>
        <end position="642"/>
    </location>
</feature>
<evidence type="ECO:0000256" key="1">
    <source>
        <dbReference type="ARBA" id="ARBA00007257"/>
    </source>
</evidence>
<dbReference type="Proteomes" id="UP000195024">
    <property type="component" value="Unassembled WGS sequence"/>
</dbReference>
<dbReference type="InterPro" id="IPR013783">
    <property type="entry name" value="Ig-like_fold"/>
</dbReference>